<sequence length="130" mass="14445">MKRCLIIICGLLLLVNQPAQAADPMLSMLPVSTPMLTPGKVERKTPKQHVSTPLFIVGDDALSHRWLSEKRDYLARIGAKGMVVNVRTSAGWHRMTQYGLSVYPVSGNDFARAFGLSHYPVLIEGREVKQ</sequence>
<evidence type="ECO:0000256" key="1">
    <source>
        <dbReference type="SAM" id="SignalP"/>
    </source>
</evidence>
<organism evidence="2 3">
    <name type="scientific">Vibrio campbellii</name>
    <dbReference type="NCBI Taxonomy" id="680"/>
    <lineage>
        <taxon>Bacteria</taxon>
        <taxon>Pseudomonadati</taxon>
        <taxon>Pseudomonadota</taxon>
        <taxon>Gammaproteobacteria</taxon>
        <taxon>Vibrionales</taxon>
        <taxon>Vibrionaceae</taxon>
        <taxon>Vibrio</taxon>
    </lineage>
</organism>
<evidence type="ECO:0000313" key="2">
    <source>
        <dbReference type="EMBL" id="WDG11964.1"/>
    </source>
</evidence>
<keyword evidence="1" id="KW-0732">Signal</keyword>
<dbReference type="EMBL" id="CP117990">
    <property type="protein sequence ID" value="WDG11964.1"/>
    <property type="molecule type" value="Genomic_DNA"/>
</dbReference>
<dbReference type="AlphaFoldDB" id="A0AAQ2Y4M2"/>
<gene>
    <name evidence="2" type="ORF">PUN50_27105</name>
</gene>
<proteinExistence type="predicted"/>
<feature type="signal peptide" evidence="1">
    <location>
        <begin position="1"/>
        <end position="21"/>
    </location>
</feature>
<evidence type="ECO:0000313" key="3">
    <source>
        <dbReference type="Proteomes" id="UP001219537"/>
    </source>
</evidence>
<protein>
    <submittedName>
        <fullName evidence="2">Integrating conjugative element protein</fullName>
    </submittedName>
</protein>
<dbReference type="NCBIfam" id="TIGR03765">
    <property type="entry name" value="ICE_PFL_4695"/>
    <property type="match status" value="1"/>
</dbReference>
<dbReference type="Proteomes" id="UP001219537">
    <property type="component" value="Plasmid p_1"/>
</dbReference>
<dbReference type="InterPro" id="IPR021300">
    <property type="entry name" value="Integr_conj_element_PFL4695"/>
</dbReference>
<feature type="chain" id="PRO_5042838709" evidence="1">
    <location>
        <begin position="22"/>
        <end position="130"/>
    </location>
</feature>
<reference evidence="2" key="1">
    <citation type="submission" date="2023-02" db="EMBL/GenBank/DDBJ databases">
        <title>Isolation, identification, and genome analysis of Vibrio campbellii in the Penaeus vannamei larvae stage.</title>
        <authorList>
            <person name="Huang T."/>
            <person name="Zhang B."/>
        </authorList>
    </citation>
    <scope>NUCLEOTIDE SEQUENCE</scope>
    <source>
        <strain evidence="2">20220413_1</strain>
        <plasmid evidence="2">p_1</plasmid>
    </source>
</reference>
<name>A0AAQ2Y4M2_9VIBR</name>
<dbReference type="Pfam" id="PF11072">
    <property type="entry name" value="DUF2859"/>
    <property type="match status" value="1"/>
</dbReference>
<accession>A0AAQ2Y4M2</accession>
<keyword evidence="2" id="KW-0614">Plasmid</keyword>
<geneLocation type="plasmid" evidence="2 3">
    <name>p_1</name>
</geneLocation>
<dbReference type="RefSeq" id="WP_274292193.1">
    <property type="nucleotide sequence ID" value="NZ_CP117990.1"/>
</dbReference>